<feature type="region of interest" description="Disordered" evidence="4">
    <location>
        <begin position="963"/>
        <end position="982"/>
    </location>
</feature>
<evidence type="ECO:0000313" key="7">
    <source>
        <dbReference type="Proteomes" id="UP001281761"/>
    </source>
</evidence>
<feature type="compositionally biased region" description="Low complexity" evidence="4">
    <location>
        <begin position="890"/>
        <end position="899"/>
    </location>
</feature>
<keyword evidence="3" id="KW-0472">Membrane</keyword>
<dbReference type="PANTHER" id="PTHR45738:SF5">
    <property type="entry name" value="POLYPHOSPHOINOSITIDE PHOSPHATASE"/>
    <property type="match status" value="1"/>
</dbReference>
<feature type="region of interest" description="Disordered" evidence="4">
    <location>
        <begin position="1380"/>
        <end position="1399"/>
    </location>
</feature>
<sequence>MLGYIGDHKIYGIDSTLIVPIASQDYLKLPLFTSEQRKEEERYRKYLHEYPFKQDMIFSFTLDLTRTTQSQISSFTNTNNLSTLNSSQKPFRSPFHDLLVRTDEQCREVANYFSSGHFWSTPTNLVDKDTPFQRTDPFGDDTARPKINEHLNYSFPVPLSFNILHPLNTEPPLVQEYSVFPGPLSHTNRQDILRQIASTSSDGRSRGCVEQDKNWLLSPPDADNAMTFAREQFLWNNYLLRNIIPQFFPQNERMSVAAPLVRSYLPSDLVVCLVNGSFTHRSFTMHGRTLNIALIARRSRHYAGTRYYKRGISERGWVANDVETELITWTVDSFTSSLSSQFGAFVQVRGSPPVFWSQDAEAVLPKPPIIRQKHDPYFDSTYVHFGDLFARYGTPIIALSLLHEEKKVKEKTREKNEEDQKGKEGEEEQKPKGREAPINAAFCDSVRTINQTLPPNKRILFLAFDFNEHLKHKTVNVNEALLNIAQKSIQLVGVFSAHKQQIHTSSSSNSTTHPPRFSSQTQTSYNADYLDEIVVNQMQSGTIRTNCLDCLDRTHFAQLCVLIAALFEILSTFSFELASVDAFVLVDTVVKMHTDLGDIVAQTYSGSDAIKKVDYLDRQKSIDSSVTQIAAGANAISNIKRFISNTFQNLQKQRFFDLFLGIFPPFLTESMWVVVARTKMMTMLSNEKGGLEDEVVFSMLQKQLKEKEMEQKDLVKKKRPFWRRHKVEKEQEEDHELPDDMLSLMNTPLKNQNQPTDSDISLLRVRRDSISLFDAPSLVSHPKYSDTSLPKRIPLLKQHPRVATSHSFLMVDAGTPFEADGLLSISNPQHPGTPRENLETVATTPASSFSTHSQGSTTNELSNLFDVLSTSGTPSKTSSQVQLVIPSSLPVPVPESSQEAYEPTINPPEHNTFAPSTIPTMMVPIWEIESDVTLHSSLPSHVLEGVIRTAEYKTALASLNSSGGECLPHSEASSTPLPPSAVPKKARQVTSWWEDAEHSFEMIHAPLLPTPLPFFVTPLYTKTHPDDQPAKRLNHFHSSKVSTTRPFSFWFSPTHLSSFDHRMYPRTFQRAPVILCKPRVFDKTRAPFSERWFCEQFESRSAARELLLGKWSVIKHSEKILANICPTASRPPPAPPLVTWSLVGTSIRDSPENRYGLSSTVKFLSYALSDSSRPTPQHHFPPPESRRHLPTNSDEMPMTIPLLMALLGFSKEESFRVSMHSHNSSILNIIQLSRSWRRAAGCFSHSLVSKNPHRDSVTKQVGSDSAENVGHMSDPGSTALFKTSGSKLDNVDISQQTYDMFCQTLNTPSLVETSTRLGFQHHLVRYLPPLTDPILTDRLAHTTSRPFIISSLRPTPKPPPSFSQTKPSTMPRLQHSRTVVFPPPSYLAPKKPTSPPNRLSAAVWGYQHRPASRPRSSIPSFTTSGSPPPPLPSPVSPPHTPPPIVSKHSPNTPPESQTDTHTHNIPFSFKSRAPQALDTPSPLSTRINVLSPRSSQRSPTRVDTGPPSFKFSRRSSQGEISFDRSNLKPKQLKPSQSFSPFGSDLITSRQVPFTPARGDIHIPSSEPSGFLRNIRQIQQQATHRVTAHPFKRCTFNLSSSKQKQAHEHHILMDVMWDESQQMLERENEEVRWATEEKSRLKDICETLNFAKRMHNKERVHVDQTQTHPDKTSTDSFFASTPARHSLKFYEDPSSGAMYRPFSSGVMCTDDTPIQPLIRVKKSRNAAHTVVPNWFDSHLALLKEGMQYDRMHADEKEWVMDSQLCTLSRKTVAPAPETIQPNETVGNGLQVTDPDIPLSRFSMFSYDKTTVPDKTTVHHGQSSDHLWQPLFPFSSRPKKQEAEDASNGNVIDEWEEAIQDSENKRKLDLNKQSSFRRISTLTSFSKGIGSQKDLPQLVKTPSKLAILPTRIRDANFSVAPPTISSVIHPPQTTQPQIADDEKEDATASEHEYAFVSQGDTHSENSPSSFSFAPKPLKHDKPVHVVGEAVHSFNPHSAATYASLLFSDIFHTVSESLTLSSRAVTLPGHQSTAALFISTMTKQRKLRNDRLRWLGEEGRTDLENEASSYEVNRSTVAPRSVRIFTQPLRSYLSSSILRKFSDQSTAKSDWIRRQMKQVFDLAAADSSTFPRPPARFMTNLETPPAPRKKRAEFRVPTLDDLLDDMESDVVPVEPLKPPRILCSLRTSLKKEVTRLLTPSTLYDHSLGFVVDYLQDVNDSGMTMEPSLFTPLLDTKESDAVLV</sequence>
<evidence type="ECO:0000256" key="1">
    <source>
        <dbReference type="ARBA" id="ARBA00004308"/>
    </source>
</evidence>
<dbReference type="PROSITE" id="PS50275">
    <property type="entry name" value="SAC"/>
    <property type="match status" value="1"/>
</dbReference>
<dbReference type="EMBL" id="JARBJD010000010">
    <property type="protein sequence ID" value="KAK2962513.1"/>
    <property type="molecule type" value="Genomic_DNA"/>
</dbReference>
<feature type="compositionally biased region" description="Polar residues" evidence="4">
    <location>
        <begin position="1533"/>
        <end position="1546"/>
    </location>
</feature>
<organism evidence="6 7">
    <name type="scientific">Blattamonas nauphoetae</name>
    <dbReference type="NCBI Taxonomy" id="2049346"/>
    <lineage>
        <taxon>Eukaryota</taxon>
        <taxon>Metamonada</taxon>
        <taxon>Preaxostyla</taxon>
        <taxon>Oxymonadida</taxon>
        <taxon>Blattamonas</taxon>
    </lineage>
</organism>
<dbReference type="GO" id="GO:0016787">
    <property type="term" value="F:hydrolase activity"/>
    <property type="evidence" value="ECO:0007669"/>
    <property type="project" value="UniProtKB-KW"/>
</dbReference>
<dbReference type="Pfam" id="PF02383">
    <property type="entry name" value="Syja_N"/>
    <property type="match status" value="1"/>
</dbReference>
<gene>
    <name evidence="6" type="ORF">BLNAU_2345</name>
</gene>
<evidence type="ECO:0000256" key="2">
    <source>
        <dbReference type="ARBA" id="ARBA00022801"/>
    </source>
</evidence>
<feature type="compositionally biased region" description="Low complexity" evidence="4">
    <location>
        <begin position="1413"/>
        <end position="1425"/>
    </location>
</feature>
<feature type="region of interest" description="Disordered" evidence="4">
    <location>
        <begin position="1253"/>
        <end position="1274"/>
    </location>
</feature>
<accession>A0ABQ9YFM7</accession>
<feature type="region of interest" description="Disordered" evidence="4">
    <location>
        <begin position="1347"/>
        <end position="1374"/>
    </location>
</feature>
<name>A0ABQ9YFM7_9EUKA</name>
<evidence type="ECO:0000259" key="5">
    <source>
        <dbReference type="PROSITE" id="PS50275"/>
    </source>
</evidence>
<feature type="compositionally biased region" description="Basic and acidic residues" evidence="4">
    <location>
        <begin position="408"/>
        <end position="435"/>
    </location>
</feature>
<proteinExistence type="predicted"/>
<dbReference type="Proteomes" id="UP001281761">
    <property type="component" value="Unassembled WGS sequence"/>
</dbReference>
<comment type="subcellular location">
    <subcellularLocation>
        <location evidence="1">Endomembrane system</location>
    </subcellularLocation>
</comment>
<feature type="compositionally biased region" description="Polar residues" evidence="4">
    <location>
        <begin position="1481"/>
        <end position="1501"/>
    </location>
</feature>
<dbReference type="EC" id="3.1.3.-" evidence="6"/>
<evidence type="ECO:0000313" key="6">
    <source>
        <dbReference type="EMBL" id="KAK2962513.1"/>
    </source>
</evidence>
<feature type="compositionally biased region" description="Polar residues" evidence="4">
    <location>
        <begin position="1448"/>
        <end position="1465"/>
    </location>
</feature>
<evidence type="ECO:0000256" key="4">
    <source>
        <dbReference type="SAM" id="MobiDB-lite"/>
    </source>
</evidence>
<feature type="region of interest" description="Disordered" evidence="4">
    <location>
        <begin position="1408"/>
        <end position="1546"/>
    </location>
</feature>
<dbReference type="PANTHER" id="PTHR45738">
    <property type="entry name" value="POLYPHOSPHOINOSITIDE PHOSPHATASE"/>
    <property type="match status" value="1"/>
</dbReference>
<protein>
    <submittedName>
        <fullName evidence="6">Phosphoinositide phosphatase SAC4</fullName>
        <ecNumber evidence="6">3.1.3.-</ecNumber>
    </submittedName>
</protein>
<comment type="caution">
    <text evidence="6">The sequence shown here is derived from an EMBL/GenBank/DDBJ whole genome shotgun (WGS) entry which is preliminary data.</text>
</comment>
<reference evidence="6 7" key="1">
    <citation type="journal article" date="2022" name="bioRxiv">
        <title>Genomics of Preaxostyla Flagellates Illuminates Evolutionary Transitions and the Path Towards Mitochondrial Loss.</title>
        <authorList>
            <person name="Novak L.V.F."/>
            <person name="Treitli S.C."/>
            <person name="Pyrih J."/>
            <person name="Halakuc P."/>
            <person name="Pipaliya S.V."/>
            <person name="Vacek V."/>
            <person name="Brzon O."/>
            <person name="Soukal P."/>
            <person name="Eme L."/>
            <person name="Dacks J.B."/>
            <person name="Karnkowska A."/>
            <person name="Elias M."/>
            <person name="Hampl V."/>
        </authorList>
    </citation>
    <scope>NUCLEOTIDE SEQUENCE [LARGE SCALE GENOMIC DNA]</scope>
    <source>
        <strain evidence="6">NAU3</strain>
        <tissue evidence="6">Gut</tissue>
    </source>
</reference>
<keyword evidence="7" id="KW-1185">Reference proteome</keyword>
<dbReference type="InterPro" id="IPR043573">
    <property type="entry name" value="Fig4-like"/>
</dbReference>
<feature type="compositionally biased region" description="Pro residues" evidence="4">
    <location>
        <begin position="1426"/>
        <end position="1444"/>
    </location>
</feature>
<feature type="domain" description="SAC" evidence="5">
    <location>
        <begin position="47"/>
        <end position="606"/>
    </location>
</feature>
<feature type="region of interest" description="Disordered" evidence="4">
    <location>
        <begin position="890"/>
        <end position="910"/>
    </location>
</feature>
<evidence type="ECO:0000256" key="3">
    <source>
        <dbReference type="ARBA" id="ARBA00023136"/>
    </source>
</evidence>
<feature type="region of interest" description="Disordered" evidence="4">
    <location>
        <begin position="1170"/>
        <end position="1194"/>
    </location>
</feature>
<keyword evidence="2 6" id="KW-0378">Hydrolase</keyword>
<dbReference type="InterPro" id="IPR002013">
    <property type="entry name" value="SAC_dom"/>
</dbReference>
<feature type="region of interest" description="Disordered" evidence="4">
    <location>
        <begin position="408"/>
        <end position="436"/>
    </location>
</feature>